<dbReference type="InterPro" id="IPR036736">
    <property type="entry name" value="ACP-like_sf"/>
</dbReference>
<dbReference type="PROSITE" id="PS50075">
    <property type="entry name" value="CARRIER"/>
    <property type="match status" value="1"/>
</dbReference>
<dbReference type="InterPro" id="IPR009081">
    <property type="entry name" value="PP-bd_ACP"/>
</dbReference>
<evidence type="ECO:0000313" key="2">
    <source>
        <dbReference type="EMBL" id="ALE27505.1"/>
    </source>
</evidence>
<organism evidence="2">
    <name type="scientific">Streptomyces sp. NRRL 12068</name>
    <dbReference type="NCBI Taxonomy" id="1715678"/>
    <lineage>
        <taxon>Bacteria</taxon>
        <taxon>Bacillati</taxon>
        <taxon>Actinomycetota</taxon>
        <taxon>Actinomycetes</taxon>
        <taxon>Kitasatosporales</taxon>
        <taxon>Streptomycetaceae</taxon>
        <taxon>Streptomyces</taxon>
    </lineage>
</organism>
<sequence>MDTSTSTGDQELRAQVRDAVAQLLGTAPGEIPDDANLILLGLGSLEVMRLSSRWRRGGFPVDFDSLLSDPTVTGFSRALAEAKARSETTGGAA</sequence>
<dbReference type="Gene3D" id="1.10.1200.10">
    <property type="entry name" value="ACP-like"/>
    <property type="match status" value="1"/>
</dbReference>
<gene>
    <name evidence="2" type="primary">bomM</name>
</gene>
<protein>
    <submittedName>
        <fullName evidence="2">PCP</fullName>
    </submittedName>
</protein>
<accession>A0A0M5L3F6</accession>
<proteinExistence type="predicted"/>
<dbReference type="AlphaFoldDB" id="A0A0M5L3F6"/>
<dbReference type="SMR" id="A0A0M5L3F6"/>
<evidence type="ECO:0000259" key="1">
    <source>
        <dbReference type="PROSITE" id="PS50075"/>
    </source>
</evidence>
<dbReference type="Pfam" id="PF00550">
    <property type="entry name" value="PP-binding"/>
    <property type="match status" value="1"/>
</dbReference>
<name>A0A0M5L3F6_9ACTN</name>
<feature type="domain" description="Carrier" evidence="1">
    <location>
        <begin position="10"/>
        <end position="83"/>
    </location>
</feature>
<dbReference type="EMBL" id="KR476659">
    <property type="protein sequence ID" value="ALE27505.1"/>
    <property type="molecule type" value="Genomic_DNA"/>
</dbReference>
<reference evidence="2" key="1">
    <citation type="journal article" date="2015" name="Chem. Biol.">
        <title>Characterization of the Biosynthetic Gene Cluster for Benzoxazole Antibiotics A33853 Reveals Unusual Assembly Logic.</title>
        <authorList>
            <person name="Lv M."/>
            <person name="Zhao J."/>
            <person name="Deng Z."/>
            <person name="Yu Y."/>
        </authorList>
    </citation>
    <scope>NUCLEOTIDE SEQUENCE</scope>
    <source>
        <strain evidence="2">NRRL 12068</strain>
    </source>
</reference>
<dbReference type="SUPFAM" id="SSF47336">
    <property type="entry name" value="ACP-like"/>
    <property type="match status" value="1"/>
</dbReference>